<keyword evidence="2" id="KW-0732">Signal</keyword>
<proteinExistence type="predicted"/>
<feature type="compositionally biased region" description="Basic and acidic residues" evidence="1">
    <location>
        <begin position="105"/>
        <end position="119"/>
    </location>
</feature>
<name>A0A0S4J1W6_BODSA</name>
<dbReference type="AlphaFoldDB" id="A0A0S4J1W6"/>
<reference evidence="4" key="1">
    <citation type="submission" date="2015-09" db="EMBL/GenBank/DDBJ databases">
        <authorList>
            <consortium name="Pathogen Informatics"/>
        </authorList>
    </citation>
    <scope>NUCLEOTIDE SEQUENCE [LARGE SCALE GENOMIC DNA]</scope>
    <source>
        <strain evidence="4">Lake Konstanz</strain>
    </source>
</reference>
<sequence length="132" mass="15756">LSVLYCRQYKQSMKQFCRALILTSFIVMLLQSVVAEETAPAADGGHVEGKKKKWNFPHGKGEDGTWKDADGLPDDLKDQRRNARDERRKKHDEARQARRAKHADRHKDMLERREKSREEHRRRREERRNKHL</sequence>
<dbReference type="EMBL" id="CYKH01000851">
    <property type="protein sequence ID" value="CUG51436.1"/>
    <property type="molecule type" value="Genomic_DNA"/>
</dbReference>
<protein>
    <recommendedName>
        <fullName evidence="5">Membrane-associated protein</fullName>
    </recommendedName>
</protein>
<feature type="non-terminal residue" evidence="3">
    <location>
        <position position="1"/>
    </location>
</feature>
<feature type="chain" id="PRO_5006621884" description="Membrane-associated protein" evidence="2">
    <location>
        <begin position="36"/>
        <end position="132"/>
    </location>
</feature>
<feature type="region of interest" description="Disordered" evidence="1">
    <location>
        <begin position="38"/>
        <end position="132"/>
    </location>
</feature>
<feature type="signal peptide" evidence="2">
    <location>
        <begin position="1"/>
        <end position="35"/>
    </location>
</feature>
<evidence type="ECO:0000256" key="1">
    <source>
        <dbReference type="SAM" id="MobiDB-lite"/>
    </source>
</evidence>
<accession>A0A0S4J1W6</accession>
<gene>
    <name evidence="3" type="ORF">BSAL_80485</name>
</gene>
<evidence type="ECO:0000256" key="2">
    <source>
        <dbReference type="SAM" id="SignalP"/>
    </source>
</evidence>
<dbReference type="Proteomes" id="UP000051952">
    <property type="component" value="Unassembled WGS sequence"/>
</dbReference>
<evidence type="ECO:0000313" key="4">
    <source>
        <dbReference type="Proteomes" id="UP000051952"/>
    </source>
</evidence>
<dbReference type="VEuPathDB" id="TriTrypDB:BSAL_80485"/>
<organism evidence="3 4">
    <name type="scientific">Bodo saltans</name>
    <name type="common">Flagellated protozoan</name>
    <dbReference type="NCBI Taxonomy" id="75058"/>
    <lineage>
        <taxon>Eukaryota</taxon>
        <taxon>Discoba</taxon>
        <taxon>Euglenozoa</taxon>
        <taxon>Kinetoplastea</taxon>
        <taxon>Metakinetoplastina</taxon>
        <taxon>Eubodonida</taxon>
        <taxon>Bodonidae</taxon>
        <taxon>Bodo</taxon>
    </lineage>
</organism>
<evidence type="ECO:0008006" key="5">
    <source>
        <dbReference type="Google" id="ProtNLM"/>
    </source>
</evidence>
<evidence type="ECO:0000313" key="3">
    <source>
        <dbReference type="EMBL" id="CUG51436.1"/>
    </source>
</evidence>
<feature type="compositionally biased region" description="Basic residues" evidence="1">
    <location>
        <begin position="120"/>
        <end position="132"/>
    </location>
</feature>
<keyword evidence="4" id="KW-1185">Reference proteome</keyword>
<feature type="compositionally biased region" description="Basic and acidic residues" evidence="1">
    <location>
        <begin position="59"/>
        <end position="96"/>
    </location>
</feature>